<protein>
    <submittedName>
        <fullName evidence="1">Uncharacterized protein</fullName>
    </submittedName>
</protein>
<reference evidence="1 2" key="1">
    <citation type="submission" date="2016-11" db="EMBL/GenBank/DDBJ databases">
        <authorList>
            <consortium name="Pathogen Informatics"/>
        </authorList>
    </citation>
    <scope>NUCLEOTIDE SEQUENCE [LARGE SCALE GENOMIC DNA]</scope>
    <source>
        <strain evidence="1 2">696</strain>
    </source>
</reference>
<evidence type="ECO:0000313" key="1">
    <source>
        <dbReference type="EMBL" id="SIN23838.1"/>
    </source>
</evidence>
<gene>
    <name evidence="1" type="ORF">SAMEA2152244_03565</name>
</gene>
<dbReference type="Proteomes" id="UP000184831">
    <property type="component" value="Unassembled WGS sequence"/>
</dbReference>
<dbReference type="EMBL" id="FSQE01000007">
    <property type="protein sequence ID" value="SIN23838.1"/>
    <property type="molecule type" value="Genomic_DNA"/>
</dbReference>
<accession>A0AB74FFW1</accession>
<proteinExistence type="predicted"/>
<evidence type="ECO:0000313" key="2">
    <source>
        <dbReference type="Proteomes" id="UP000184831"/>
    </source>
</evidence>
<organism evidence="1 2">
    <name type="scientific">Mycobacteroides abscessus subsp. abscessus</name>
    <dbReference type="NCBI Taxonomy" id="1185650"/>
    <lineage>
        <taxon>Bacteria</taxon>
        <taxon>Bacillati</taxon>
        <taxon>Actinomycetota</taxon>
        <taxon>Actinomycetes</taxon>
        <taxon>Mycobacteriales</taxon>
        <taxon>Mycobacteriaceae</taxon>
        <taxon>Mycobacteroides</taxon>
        <taxon>Mycobacteroides abscessus</taxon>
    </lineage>
</organism>
<sequence>MCHTQTRTLRSRKREVIEVKPRAHHATHKHLMVARGPSCLPMPTRNQRLRTLTGSHIWPQHDRPSFIVRSWPRLVDHHFKWPSGMPEPQFIRTHHMPTRLVTRREQEIDGSTAWTLMPTARNLEDHVAAPGLPIPAALRMWGQPKDSCSIRNLFIYHRSLHNPGHKRPSALSQRLSLPQASSRHISNLSFGRW</sequence>
<dbReference type="AlphaFoldDB" id="A0AB74FFW1"/>
<name>A0AB74FFW1_9MYCO</name>
<comment type="caution">
    <text evidence="1">The sequence shown here is derived from an EMBL/GenBank/DDBJ whole genome shotgun (WGS) entry which is preliminary data.</text>
</comment>